<keyword evidence="3" id="KW-1185">Reference proteome</keyword>
<organism evidence="2 3">
    <name type="scientific">Cyclobacterium xiamenense</name>
    <dbReference type="NCBI Taxonomy" id="1297121"/>
    <lineage>
        <taxon>Bacteria</taxon>
        <taxon>Pseudomonadati</taxon>
        <taxon>Bacteroidota</taxon>
        <taxon>Cytophagia</taxon>
        <taxon>Cytophagales</taxon>
        <taxon>Cyclobacteriaceae</taxon>
        <taxon>Cyclobacterium</taxon>
    </lineage>
</organism>
<dbReference type="GO" id="GO:0043565">
    <property type="term" value="F:sequence-specific DNA binding"/>
    <property type="evidence" value="ECO:0007669"/>
    <property type="project" value="TreeGrafter"/>
</dbReference>
<dbReference type="AlphaFoldDB" id="A0A1H7ACV9"/>
<accession>A0A1H7ACV9</accession>
<dbReference type="PANTHER" id="PTHR36966">
    <property type="entry name" value="REP-ASSOCIATED TYROSINE TRANSPOSASE"/>
    <property type="match status" value="1"/>
</dbReference>
<dbReference type="RefSeq" id="WP_092177295.1">
    <property type="nucleotide sequence ID" value="NZ_FNZH01000006.1"/>
</dbReference>
<gene>
    <name evidence="2" type="ORF">SAMN05192553_106169</name>
</gene>
<dbReference type="GO" id="GO:0006313">
    <property type="term" value="P:DNA transposition"/>
    <property type="evidence" value="ECO:0007669"/>
    <property type="project" value="InterPro"/>
</dbReference>
<dbReference type="SUPFAM" id="SSF143422">
    <property type="entry name" value="Transposase IS200-like"/>
    <property type="match status" value="1"/>
</dbReference>
<dbReference type="InterPro" id="IPR002686">
    <property type="entry name" value="Transposase_17"/>
</dbReference>
<evidence type="ECO:0000259" key="1">
    <source>
        <dbReference type="SMART" id="SM01321"/>
    </source>
</evidence>
<dbReference type="InterPro" id="IPR036515">
    <property type="entry name" value="Transposase_17_sf"/>
</dbReference>
<dbReference type="EMBL" id="FNZH01000006">
    <property type="protein sequence ID" value="SEJ62766.1"/>
    <property type="molecule type" value="Genomic_DNA"/>
</dbReference>
<dbReference type="STRING" id="1416801.SAMN05192553_106169"/>
<evidence type="ECO:0000313" key="3">
    <source>
        <dbReference type="Proteomes" id="UP000199403"/>
    </source>
</evidence>
<dbReference type="Gene3D" id="3.30.70.1290">
    <property type="entry name" value="Transposase IS200-like"/>
    <property type="match status" value="1"/>
</dbReference>
<dbReference type="SMART" id="SM01321">
    <property type="entry name" value="Y1_Tnp"/>
    <property type="match status" value="1"/>
</dbReference>
<dbReference type="Proteomes" id="UP000199403">
    <property type="component" value="Unassembled WGS sequence"/>
</dbReference>
<proteinExistence type="predicted"/>
<name>A0A1H7ACV9_9BACT</name>
<dbReference type="PANTHER" id="PTHR36966:SF1">
    <property type="entry name" value="REP-ASSOCIATED TYROSINE TRANSPOSASE"/>
    <property type="match status" value="1"/>
</dbReference>
<protein>
    <recommendedName>
        <fullName evidence="1">Transposase IS200-like domain-containing protein</fullName>
    </recommendedName>
</protein>
<dbReference type="OrthoDB" id="9788881at2"/>
<feature type="domain" description="Transposase IS200-like" evidence="1">
    <location>
        <begin position="9"/>
        <end position="148"/>
    </location>
</feature>
<dbReference type="NCBIfam" id="NF047646">
    <property type="entry name" value="REP_Tyr_transpos"/>
    <property type="match status" value="1"/>
</dbReference>
<reference evidence="3" key="1">
    <citation type="submission" date="2016-10" db="EMBL/GenBank/DDBJ databases">
        <authorList>
            <person name="Varghese N."/>
            <person name="Submissions S."/>
        </authorList>
    </citation>
    <scope>NUCLEOTIDE SEQUENCE [LARGE SCALE GENOMIC DNA]</scope>
    <source>
        <strain evidence="3">IBRC-M 10761</strain>
    </source>
</reference>
<sequence length="181" mass="21991">MGEAYQIRDQEMPYFFTFQVVGWADVFSRKMYRDFILENLTYCRNEKGLFLFGYVIMTNHLHLIAQQKDGKLSDWVRDFKKFTSKKLLKMILENPQESRKEWLKMIFAYHAKFNNRSGEMQFWTHENHAIELYRTEMIESRMNYIHENPVRAGIVEKREDYMYSSARNYAGLDSLIEVDYW</sequence>
<evidence type="ECO:0000313" key="2">
    <source>
        <dbReference type="EMBL" id="SEJ62766.1"/>
    </source>
</evidence>
<dbReference type="GO" id="GO:0004803">
    <property type="term" value="F:transposase activity"/>
    <property type="evidence" value="ECO:0007669"/>
    <property type="project" value="InterPro"/>
</dbReference>
<dbReference type="InterPro" id="IPR052715">
    <property type="entry name" value="RAYT_transposase"/>
</dbReference>